<comment type="caution">
    <text evidence="1">The sequence shown here is derived from an EMBL/GenBank/DDBJ whole genome shotgun (WGS) entry which is preliminary data.</text>
</comment>
<name>A0A1V6RGQ6_9EURO</name>
<protein>
    <recommendedName>
        <fullName evidence="3">Calcineurin-like phosphoesterase domain-containing protein</fullName>
    </recommendedName>
</protein>
<proteinExistence type="predicted"/>
<dbReference type="AlphaFoldDB" id="A0A1V6RGQ6"/>
<dbReference type="EMBL" id="MDYP01000049">
    <property type="protein sequence ID" value="OQE00573.1"/>
    <property type="molecule type" value="Genomic_DNA"/>
</dbReference>
<dbReference type="PANTHER" id="PTHR12905:SF0">
    <property type="entry name" value="CALCINEURIN-LIKE PHOSPHOESTERASE DOMAIN-CONTAINING PROTEIN"/>
    <property type="match status" value="1"/>
</dbReference>
<evidence type="ECO:0000313" key="1">
    <source>
        <dbReference type="EMBL" id="OQE00573.1"/>
    </source>
</evidence>
<reference evidence="2" key="1">
    <citation type="journal article" date="2017" name="Nat. Microbiol.">
        <title>Global analysis of biosynthetic gene clusters reveals vast potential of secondary metabolite production in Penicillium species.</title>
        <authorList>
            <person name="Nielsen J.C."/>
            <person name="Grijseels S."/>
            <person name="Prigent S."/>
            <person name="Ji B."/>
            <person name="Dainat J."/>
            <person name="Nielsen K.F."/>
            <person name="Frisvad J.C."/>
            <person name="Workman M."/>
            <person name="Nielsen J."/>
        </authorList>
    </citation>
    <scope>NUCLEOTIDE SEQUENCE [LARGE SCALE GENOMIC DNA]</scope>
    <source>
        <strain evidence="2">IBT 29486</strain>
    </source>
</reference>
<gene>
    <name evidence="1" type="ORF">PENVUL_c049G02673</name>
</gene>
<accession>A0A1V6RGQ6</accession>
<organism evidence="1 2">
    <name type="scientific">Penicillium vulpinum</name>
    <dbReference type="NCBI Taxonomy" id="29845"/>
    <lineage>
        <taxon>Eukaryota</taxon>
        <taxon>Fungi</taxon>
        <taxon>Dikarya</taxon>
        <taxon>Ascomycota</taxon>
        <taxon>Pezizomycotina</taxon>
        <taxon>Eurotiomycetes</taxon>
        <taxon>Eurotiomycetidae</taxon>
        <taxon>Eurotiales</taxon>
        <taxon>Aspergillaceae</taxon>
        <taxon>Penicillium</taxon>
    </lineage>
</organism>
<dbReference type="SUPFAM" id="SSF56300">
    <property type="entry name" value="Metallo-dependent phosphatases"/>
    <property type="match status" value="1"/>
</dbReference>
<evidence type="ECO:0008006" key="3">
    <source>
        <dbReference type="Google" id="ProtNLM"/>
    </source>
</evidence>
<keyword evidence="2" id="KW-1185">Reference proteome</keyword>
<evidence type="ECO:0000313" key="2">
    <source>
        <dbReference type="Proteomes" id="UP000191518"/>
    </source>
</evidence>
<dbReference type="InterPro" id="IPR051693">
    <property type="entry name" value="UPF0046_metallophosphoest"/>
</dbReference>
<sequence>MTPEFGLWAFQYPLIRDVWTGQIPDDTDILVVHGPPALYGDCDSEKGPDGKIKVKGDGYLLREIQRVRPKMVVCGHIHGAFGVAVIRHDGIEDIMNGLQMRWEGYSIVGALKQTLWSKITMGRNFERLEETLVINAAVAPSGLRSEDKSAIAIDFH</sequence>
<dbReference type="OrthoDB" id="630188at2759"/>
<dbReference type="InterPro" id="IPR029052">
    <property type="entry name" value="Metallo-depent_PP-like"/>
</dbReference>
<dbReference type="Gene3D" id="3.60.21.10">
    <property type="match status" value="1"/>
</dbReference>
<dbReference type="PANTHER" id="PTHR12905">
    <property type="entry name" value="METALLOPHOSPHOESTERASE"/>
    <property type="match status" value="1"/>
</dbReference>
<dbReference type="Proteomes" id="UP000191518">
    <property type="component" value="Unassembled WGS sequence"/>
</dbReference>